<dbReference type="PANTHER" id="PTHR22789:SF8">
    <property type="entry name" value="L-RIBULOSE-5-PHOSPHATE 4-EPIMERASE SGBE"/>
    <property type="match status" value="1"/>
</dbReference>
<comment type="pathway">
    <text evidence="12">Carbohydrate degradation; L-arabinose degradation via L-ribulose; D-xylulose 5-phosphate from L-arabinose (bacterial route): step 3/3.</text>
</comment>
<feature type="domain" description="Class II aldolase/adducin N-terminal" evidence="15">
    <location>
        <begin position="18"/>
        <end position="209"/>
    </location>
</feature>
<dbReference type="STRING" id="1364.LP2241_10190"/>
<dbReference type="InterPro" id="IPR001303">
    <property type="entry name" value="Aldolase_II/adducin_N"/>
</dbReference>
<dbReference type="GO" id="GO:0008742">
    <property type="term" value="F:L-ribulose-phosphate 4-epimerase activity"/>
    <property type="evidence" value="ECO:0007669"/>
    <property type="project" value="UniProtKB-EC"/>
</dbReference>
<dbReference type="RefSeq" id="WP_047914700.1">
    <property type="nucleotide sequence ID" value="NZ_LN774769.1"/>
</dbReference>
<evidence type="ECO:0000256" key="2">
    <source>
        <dbReference type="ARBA" id="ARBA00001947"/>
    </source>
</evidence>
<dbReference type="HOGENOM" id="CLU_006033_5_0_9"/>
<keyword evidence="9" id="KW-0119">Carbohydrate metabolism</keyword>
<dbReference type="PANTHER" id="PTHR22789">
    <property type="entry name" value="FUCULOSE PHOSPHATE ALDOLASE"/>
    <property type="match status" value="1"/>
</dbReference>
<dbReference type="GO" id="GO:0016832">
    <property type="term" value="F:aldehyde-lyase activity"/>
    <property type="evidence" value="ECO:0007669"/>
    <property type="project" value="TreeGrafter"/>
</dbReference>
<dbReference type="SMART" id="SM01007">
    <property type="entry name" value="Aldolase_II"/>
    <property type="match status" value="1"/>
</dbReference>
<gene>
    <name evidence="16" type="primary">ulaF</name>
    <name evidence="16" type="ORF">LACPI_0214</name>
</gene>
<evidence type="ECO:0000256" key="5">
    <source>
        <dbReference type="ARBA" id="ARBA00022723"/>
    </source>
</evidence>
<evidence type="ECO:0000313" key="17">
    <source>
        <dbReference type="Proteomes" id="UP000033166"/>
    </source>
</evidence>
<keyword evidence="7" id="KW-0054">Arabinose catabolism</keyword>
<evidence type="ECO:0000313" key="16">
    <source>
        <dbReference type="EMBL" id="CEN27414.1"/>
    </source>
</evidence>
<comment type="similarity">
    <text evidence="3">Belongs to the aldolase class II family. AraD/FucA subfamily.</text>
</comment>
<reference evidence="17" key="1">
    <citation type="submission" date="2015-01" db="EMBL/GenBank/DDBJ databases">
        <authorList>
            <person name="Andreevskaya M."/>
        </authorList>
    </citation>
    <scope>NUCLEOTIDE SEQUENCE [LARGE SCALE GENOMIC DNA]</scope>
    <source>
        <strain evidence="17">MKFS47</strain>
    </source>
</reference>
<feature type="transmembrane region" description="Helical" evidence="14">
    <location>
        <begin position="21"/>
        <end position="40"/>
    </location>
</feature>
<proteinExistence type="inferred from homology"/>
<evidence type="ECO:0000256" key="8">
    <source>
        <dbReference type="ARBA" id="ARBA00023235"/>
    </source>
</evidence>
<sequence length="243" mass="27016">MLNKLTERDAKVLSDMKQRVWLANLALAKAGLVVLTWGNASEINRELGLIVIKPSGVPYETMTVDQMVVTDLAGNLLDQDSLRPSSDLPTHVYLYQHFTEVNGIVHTHSKYAVMWAQSGRSIPPYGTTHADTFYGPIPCTRQLTQSEVEADYERDTGKVIVECFEKNDLDPLAVPGVLTIGHGPFTWGATVSKAVENAVVLDEVAHMAVFTELLNNDRPVLPAYMLDKHYFRKHGANAYYGQK</sequence>
<evidence type="ECO:0000256" key="4">
    <source>
        <dbReference type="ARBA" id="ARBA00013186"/>
    </source>
</evidence>
<keyword evidence="5" id="KW-0479">Metal-binding</keyword>
<evidence type="ECO:0000256" key="9">
    <source>
        <dbReference type="ARBA" id="ARBA00023277"/>
    </source>
</evidence>
<dbReference type="GO" id="GO:0019568">
    <property type="term" value="P:arabinose catabolic process"/>
    <property type="evidence" value="ECO:0007669"/>
    <property type="project" value="UniProtKB-KW"/>
</dbReference>
<evidence type="ECO:0000256" key="12">
    <source>
        <dbReference type="ARBA" id="ARBA00060520"/>
    </source>
</evidence>
<evidence type="ECO:0000259" key="15">
    <source>
        <dbReference type="SMART" id="SM01007"/>
    </source>
</evidence>
<keyword evidence="8" id="KW-0413">Isomerase</keyword>
<dbReference type="EC" id="5.1.3.4" evidence="4"/>
<evidence type="ECO:0000256" key="13">
    <source>
        <dbReference type="ARBA" id="ARBA00074961"/>
    </source>
</evidence>
<keyword evidence="14" id="KW-1133">Transmembrane helix</keyword>
<dbReference type="Gene3D" id="3.40.225.10">
    <property type="entry name" value="Class II aldolase/adducin N-terminal domain"/>
    <property type="match status" value="1"/>
</dbReference>
<evidence type="ECO:0000256" key="6">
    <source>
        <dbReference type="ARBA" id="ARBA00022833"/>
    </source>
</evidence>
<comment type="cofactor">
    <cofactor evidence="2">
        <name>Zn(2+)</name>
        <dbReference type="ChEBI" id="CHEBI:29105"/>
    </cofactor>
</comment>
<comment type="catalytic activity">
    <reaction evidence="1">
        <text>L-ribulose 5-phosphate = D-xylulose 5-phosphate</text>
        <dbReference type="Rhea" id="RHEA:22368"/>
        <dbReference type="ChEBI" id="CHEBI:57737"/>
        <dbReference type="ChEBI" id="CHEBI:58226"/>
        <dbReference type="EC" id="5.1.3.4"/>
    </reaction>
</comment>
<dbReference type="NCBIfam" id="NF006047">
    <property type="entry name" value="PRK08193.1"/>
    <property type="match status" value="1"/>
</dbReference>
<evidence type="ECO:0000256" key="3">
    <source>
        <dbReference type="ARBA" id="ARBA00010037"/>
    </source>
</evidence>
<keyword evidence="6" id="KW-0862">Zinc</keyword>
<accession>A0A0D6DU06</accession>
<dbReference type="Proteomes" id="UP000033166">
    <property type="component" value="Chromosome I"/>
</dbReference>
<dbReference type="AlphaFoldDB" id="A0A0D6DU06"/>
<evidence type="ECO:0000256" key="14">
    <source>
        <dbReference type="SAM" id="Phobius"/>
    </source>
</evidence>
<dbReference type="Pfam" id="PF00596">
    <property type="entry name" value="Aldolase_II"/>
    <property type="match status" value="1"/>
</dbReference>
<dbReference type="GO" id="GO:0005829">
    <property type="term" value="C:cytosol"/>
    <property type="evidence" value="ECO:0007669"/>
    <property type="project" value="TreeGrafter"/>
</dbReference>
<organism evidence="16 17">
    <name type="scientific">Pseudolactococcus piscium MKFS47</name>
    <dbReference type="NCBI Taxonomy" id="297352"/>
    <lineage>
        <taxon>Bacteria</taxon>
        <taxon>Bacillati</taxon>
        <taxon>Bacillota</taxon>
        <taxon>Bacilli</taxon>
        <taxon>Lactobacillales</taxon>
        <taxon>Streptococcaceae</taxon>
        <taxon>Pseudolactococcus</taxon>
    </lineage>
</organism>
<dbReference type="SUPFAM" id="SSF53639">
    <property type="entry name" value="AraD/HMP-PK domain-like"/>
    <property type="match status" value="1"/>
</dbReference>
<protein>
    <recommendedName>
        <fullName evidence="13">L-ribulose-5-phosphate 4-epimerase</fullName>
        <ecNumber evidence="4">5.1.3.4</ecNumber>
    </recommendedName>
    <alternativeName>
        <fullName evidence="10">Phosphoribulose isomerase</fullName>
    </alternativeName>
</protein>
<dbReference type="FunFam" id="3.40.225.10:FF:000001">
    <property type="entry name" value="L-ribulose-5-phosphate 4-epimerase UlaF"/>
    <property type="match status" value="1"/>
</dbReference>
<comment type="function">
    <text evidence="11">Involved in the degradation of L-arabinose. Catalyzes the interconversion of L-ribulose 5-phosphate (LRu5P) and D-xylulose 5-phosphate (D-Xu5P) via a retroaldol/aldol mechanism (carbon-carbon bond cleavage analogous to a class II aldolase reaction).</text>
</comment>
<dbReference type="GO" id="GO:0046872">
    <property type="term" value="F:metal ion binding"/>
    <property type="evidence" value="ECO:0007669"/>
    <property type="project" value="UniProtKB-KW"/>
</dbReference>
<keyword evidence="14" id="KW-0472">Membrane</keyword>
<evidence type="ECO:0000256" key="1">
    <source>
        <dbReference type="ARBA" id="ARBA00001726"/>
    </source>
</evidence>
<dbReference type="InterPro" id="IPR050197">
    <property type="entry name" value="Aldolase_class_II_sugar_metab"/>
</dbReference>
<dbReference type="InterPro" id="IPR036409">
    <property type="entry name" value="Aldolase_II/adducin_N_sf"/>
</dbReference>
<evidence type="ECO:0000256" key="11">
    <source>
        <dbReference type="ARBA" id="ARBA00053542"/>
    </source>
</evidence>
<dbReference type="EMBL" id="LN774769">
    <property type="protein sequence ID" value="CEN27414.1"/>
    <property type="molecule type" value="Genomic_DNA"/>
</dbReference>
<name>A0A0D6DU06_9LACT</name>
<dbReference type="KEGG" id="lpk:LACPI_0214"/>
<evidence type="ECO:0000256" key="10">
    <source>
        <dbReference type="ARBA" id="ARBA00032206"/>
    </source>
</evidence>
<evidence type="ECO:0000256" key="7">
    <source>
        <dbReference type="ARBA" id="ARBA00022935"/>
    </source>
</evidence>
<keyword evidence="14" id="KW-0812">Transmembrane</keyword>